<evidence type="ECO:0000256" key="3">
    <source>
        <dbReference type="SAM" id="Coils"/>
    </source>
</evidence>
<accession>A0ABT9SV70</accession>
<dbReference type="Proteomes" id="UP001237737">
    <property type="component" value="Unassembled WGS sequence"/>
</dbReference>
<proteinExistence type="inferred from homology"/>
<evidence type="ECO:0000256" key="1">
    <source>
        <dbReference type="ARBA" id="ARBA00010873"/>
    </source>
</evidence>
<dbReference type="InterPro" id="IPR005053">
    <property type="entry name" value="MobA_MobL"/>
</dbReference>
<dbReference type="Pfam" id="PF03389">
    <property type="entry name" value="MobA_MobL"/>
    <property type="match status" value="1"/>
</dbReference>
<comment type="similarity">
    <text evidence="1">Belongs to the MobA/MobL family.</text>
</comment>
<reference evidence="6 7" key="1">
    <citation type="submission" date="2023-07" db="EMBL/GenBank/DDBJ databases">
        <title>Sorghum-associated microbial communities from plants grown in Nebraska, USA.</title>
        <authorList>
            <person name="Schachtman D."/>
        </authorList>
    </citation>
    <scope>NUCLEOTIDE SEQUENCE [LARGE SCALE GENOMIC DNA]</scope>
    <source>
        <strain evidence="6 7">CC60</strain>
    </source>
</reference>
<sequence>MDPQAAWTAVEAAERRKDSQLAHDFRLPIPFGVSDADALAMARRVAQRICDDLHTFVSIGLHRDSTVDAMGIAKPHDRVGVHAHLYFPTRRLVFQADASSGDGNSEGETGEGTWVLGDKLRVLSTKATAAACIERFNAEWAAAANAYAAAAGQVPDFSHLSYARLGLAKIPQLTLGAAATAMERRGERSWKGDRARASATPPTDIVVSSPIAGAAERLAARRADGEQGISRAWLDPLVPITVRRAPPLPSLSEGSPSGLAGRFLAELAKKPELPQPTPEQRSRLIAWLQCIEHALRRLAAIALRVADLRDRRRRDDGARATFLVELDDRRKRRAEARKAIADWLDAHPWQVRLAKIMGGAERRPPELMALEGSAAAVNTYVQQLKRGVADAEQRVAEMDSRIKLAEAEMQLMHRQVQAATASVVGLAPLYRMVLLSVADGEHTPALVTAMPEVSAPTEPASDAVEVVLRPAPRLTPGGRPNL</sequence>
<feature type="region of interest" description="Disordered" evidence="4">
    <location>
        <begin position="184"/>
        <end position="203"/>
    </location>
</feature>
<keyword evidence="3" id="KW-0175">Coiled coil</keyword>
<keyword evidence="2" id="KW-0184">Conjugation</keyword>
<organism evidence="6 7">
    <name type="scientific">Luteibacter jiangsuensis</name>
    <dbReference type="NCBI Taxonomy" id="637577"/>
    <lineage>
        <taxon>Bacteria</taxon>
        <taxon>Pseudomonadati</taxon>
        <taxon>Pseudomonadota</taxon>
        <taxon>Gammaproteobacteria</taxon>
        <taxon>Lysobacterales</taxon>
        <taxon>Rhodanobacteraceae</taxon>
        <taxon>Luteibacter</taxon>
    </lineage>
</organism>
<dbReference type="EMBL" id="JAUSSK010000001">
    <property type="protein sequence ID" value="MDQ0008439.1"/>
    <property type="molecule type" value="Genomic_DNA"/>
</dbReference>
<feature type="domain" description="MobA/MobL protein" evidence="5">
    <location>
        <begin position="2"/>
        <end position="185"/>
    </location>
</feature>
<feature type="compositionally biased region" description="Basic and acidic residues" evidence="4">
    <location>
        <begin position="184"/>
        <end position="196"/>
    </location>
</feature>
<evidence type="ECO:0000256" key="2">
    <source>
        <dbReference type="ARBA" id="ARBA00022971"/>
    </source>
</evidence>
<name>A0ABT9SV70_9GAMM</name>
<evidence type="ECO:0000259" key="5">
    <source>
        <dbReference type="Pfam" id="PF03389"/>
    </source>
</evidence>
<evidence type="ECO:0000256" key="4">
    <source>
        <dbReference type="SAM" id="MobiDB-lite"/>
    </source>
</evidence>
<evidence type="ECO:0000313" key="6">
    <source>
        <dbReference type="EMBL" id="MDQ0008439.1"/>
    </source>
</evidence>
<feature type="coiled-coil region" evidence="3">
    <location>
        <begin position="381"/>
        <end position="415"/>
    </location>
</feature>
<keyword evidence="7" id="KW-1185">Reference proteome</keyword>
<evidence type="ECO:0000313" key="7">
    <source>
        <dbReference type="Proteomes" id="UP001237737"/>
    </source>
</evidence>
<comment type="caution">
    <text evidence="6">The sequence shown here is derived from an EMBL/GenBank/DDBJ whole genome shotgun (WGS) entry which is preliminary data.</text>
</comment>
<protein>
    <recommendedName>
        <fullName evidence="5">MobA/MobL protein domain-containing protein</fullName>
    </recommendedName>
</protein>
<dbReference type="Gene3D" id="3.30.930.30">
    <property type="match status" value="1"/>
</dbReference>
<gene>
    <name evidence="6" type="ORF">J2T07_000598</name>
</gene>